<reference evidence="8 9" key="1">
    <citation type="journal article" date="2024" name="Commun. Biol.">
        <title>Comparative genomic analysis of thermophilic fungi reveals convergent evolutionary adaptations and gene losses.</title>
        <authorList>
            <person name="Steindorff A.S."/>
            <person name="Aguilar-Pontes M.V."/>
            <person name="Robinson A.J."/>
            <person name="Andreopoulos B."/>
            <person name="LaButti K."/>
            <person name="Kuo A."/>
            <person name="Mondo S."/>
            <person name="Riley R."/>
            <person name="Otillar R."/>
            <person name="Haridas S."/>
            <person name="Lipzen A."/>
            <person name="Grimwood J."/>
            <person name="Schmutz J."/>
            <person name="Clum A."/>
            <person name="Reid I.D."/>
            <person name="Moisan M.C."/>
            <person name="Butler G."/>
            <person name="Nguyen T.T.M."/>
            <person name="Dewar K."/>
            <person name="Conant G."/>
            <person name="Drula E."/>
            <person name="Henrissat B."/>
            <person name="Hansel C."/>
            <person name="Singer S."/>
            <person name="Hutchinson M.I."/>
            <person name="de Vries R.P."/>
            <person name="Natvig D.O."/>
            <person name="Powell A.J."/>
            <person name="Tsang A."/>
            <person name="Grigoriev I.V."/>
        </authorList>
    </citation>
    <scope>NUCLEOTIDE SEQUENCE [LARGE SCALE GENOMIC DNA]</scope>
    <source>
        <strain evidence="8 9">ATCC 24622</strain>
    </source>
</reference>
<feature type="transmembrane region" description="Helical" evidence="6">
    <location>
        <begin position="397"/>
        <end position="418"/>
    </location>
</feature>
<evidence type="ECO:0000313" key="9">
    <source>
        <dbReference type="Proteomes" id="UP001586593"/>
    </source>
</evidence>
<keyword evidence="3 6" id="KW-0812">Transmembrane</keyword>
<feature type="transmembrane region" description="Helical" evidence="6">
    <location>
        <begin position="430"/>
        <end position="450"/>
    </location>
</feature>
<feature type="transmembrane region" description="Helical" evidence="6">
    <location>
        <begin position="109"/>
        <end position="127"/>
    </location>
</feature>
<accession>A0ABR3VT83</accession>
<dbReference type="PANTHER" id="PTHR43791:SF36">
    <property type="entry name" value="TRANSPORTER, PUTATIVE (AFU_ORTHOLOGUE AFUA_6G08340)-RELATED"/>
    <property type="match status" value="1"/>
</dbReference>
<comment type="subcellular location">
    <subcellularLocation>
        <location evidence="1">Membrane</location>
        <topology evidence="1">Multi-pass membrane protein</topology>
    </subcellularLocation>
</comment>
<feature type="transmembrane region" description="Helical" evidence="6">
    <location>
        <begin position="273"/>
        <end position="294"/>
    </location>
</feature>
<keyword evidence="2" id="KW-0813">Transport</keyword>
<feature type="transmembrane region" description="Helical" evidence="6">
    <location>
        <begin position="363"/>
        <end position="385"/>
    </location>
</feature>
<evidence type="ECO:0000256" key="1">
    <source>
        <dbReference type="ARBA" id="ARBA00004141"/>
    </source>
</evidence>
<evidence type="ECO:0000259" key="7">
    <source>
        <dbReference type="PROSITE" id="PS50850"/>
    </source>
</evidence>
<feature type="transmembrane region" description="Helical" evidence="6">
    <location>
        <begin position="170"/>
        <end position="190"/>
    </location>
</feature>
<keyword evidence="4 6" id="KW-1133">Transmembrane helix</keyword>
<evidence type="ECO:0000256" key="6">
    <source>
        <dbReference type="SAM" id="Phobius"/>
    </source>
</evidence>
<feature type="domain" description="Major facilitator superfamily (MFS) profile" evidence="7">
    <location>
        <begin position="43"/>
        <end position="457"/>
    </location>
</feature>
<feature type="transmembrane region" description="Helical" evidence="6">
    <location>
        <begin position="139"/>
        <end position="158"/>
    </location>
</feature>
<evidence type="ECO:0000256" key="2">
    <source>
        <dbReference type="ARBA" id="ARBA00022448"/>
    </source>
</evidence>
<protein>
    <recommendedName>
        <fullName evidence="7">Major facilitator superfamily (MFS) profile domain-containing protein</fullName>
    </recommendedName>
</protein>
<feature type="transmembrane region" description="Helical" evidence="6">
    <location>
        <begin position="306"/>
        <end position="326"/>
    </location>
</feature>
<dbReference type="InterPro" id="IPR011701">
    <property type="entry name" value="MFS"/>
</dbReference>
<keyword evidence="9" id="KW-1185">Reference proteome</keyword>
<dbReference type="InterPro" id="IPR020846">
    <property type="entry name" value="MFS_dom"/>
</dbReference>
<evidence type="ECO:0000256" key="5">
    <source>
        <dbReference type="ARBA" id="ARBA00023136"/>
    </source>
</evidence>
<evidence type="ECO:0000256" key="3">
    <source>
        <dbReference type="ARBA" id="ARBA00022692"/>
    </source>
</evidence>
<keyword evidence="5 6" id="KW-0472">Membrane</keyword>
<organism evidence="8 9">
    <name type="scientific">Phialemonium thermophilum</name>
    <dbReference type="NCBI Taxonomy" id="223376"/>
    <lineage>
        <taxon>Eukaryota</taxon>
        <taxon>Fungi</taxon>
        <taxon>Dikarya</taxon>
        <taxon>Ascomycota</taxon>
        <taxon>Pezizomycotina</taxon>
        <taxon>Sordariomycetes</taxon>
        <taxon>Sordariomycetidae</taxon>
        <taxon>Cephalothecales</taxon>
        <taxon>Cephalothecaceae</taxon>
        <taxon>Phialemonium</taxon>
    </lineage>
</organism>
<dbReference type="SUPFAM" id="SSF103473">
    <property type="entry name" value="MFS general substrate transporter"/>
    <property type="match status" value="1"/>
</dbReference>
<comment type="caution">
    <text evidence="8">The sequence shown here is derived from an EMBL/GenBank/DDBJ whole genome shotgun (WGS) entry which is preliminary data.</text>
</comment>
<dbReference type="PROSITE" id="PS50850">
    <property type="entry name" value="MFS"/>
    <property type="match status" value="1"/>
</dbReference>
<feature type="transmembrane region" description="Helical" evidence="6">
    <location>
        <begin position="78"/>
        <end position="102"/>
    </location>
</feature>
<dbReference type="Gene3D" id="1.20.1250.20">
    <property type="entry name" value="MFS general substrate transporter like domains"/>
    <property type="match status" value="2"/>
</dbReference>
<evidence type="ECO:0000313" key="8">
    <source>
        <dbReference type="EMBL" id="KAL1844879.1"/>
    </source>
</evidence>
<name>A0ABR3VT83_9PEZI</name>
<evidence type="ECO:0000256" key="4">
    <source>
        <dbReference type="ARBA" id="ARBA00022989"/>
    </source>
</evidence>
<feature type="transmembrane region" description="Helical" evidence="6">
    <location>
        <begin position="338"/>
        <end position="357"/>
    </location>
</feature>
<dbReference type="Pfam" id="PF07690">
    <property type="entry name" value="MFS_1"/>
    <property type="match status" value="1"/>
</dbReference>
<dbReference type="Proteomes" id="UP001586593">
    <property type="component" value="Unassembled WGS sequence"/>
</dbReference>
<sequence>MEPSKVALEHNERPAGALDPQDDAALVDAAAEKRVVRKLDRWILAWIILLYFVSYLDRSNIGNARNIGLARDTHLSSAAYQLASSTFYIGTVCFGTIGGLMLKAFRPSAWLAMCLVGWGAMAAIQAACTNGAGLAGVRFLLGVFEASFAPGCALYLSFWYLKTELSLRIAAYAGTSALSGVVGGLISYGLGKADGHMALPAWRALFLVEGLPTVAIGVCTYFILPDRPELGRHPWFTEEEQRIILSRRTRFVRNDNHGINLAHVKAALTDYRLALFCLIYAGLNLSLAVVSVYLPTIVGDLGYNGVDANLMTVPIYATAYVMLLLFATTSDRLQRRGLPIAFAALVSCLGYVLLAVLRERKARYGSCILAVSGTYMAFPLILAWVLNTFAADTKGGVGVGVVIGITHAVSVAASFIYPSEDAPQYVMGNTVSASLTFTAAMAALLMMILLRRENHRRDRKPTATRTFDT</sequence>
<proteinExistence type="predicted"/>
<dbReference type="PANTHER" id="PTHR43791">
    <property type="entry name" value="PERMEASE-RELATED"/>
    <property type="match status" value="1"/>
</dbReference>
<dbReference type="EMBL" id="JAZHXJ010001399">
    <property type="protein sequence ID" value="KAL1844879.1"/>
    <property type="molecule type" value="Genomic_DNA"/>
</dbReference>
<gene>
    <name evidence="8" type="ORF">VTK73DRAFT_1625</name>
</gene>
<feature type="transmembrane region" description="Helical" evidence="6">
    <location>
        <begin position="202"/>
        <end position="224"/>
    </location>
</feature>
<dbReference type="InterPro" id="IPR036259">
    <property type="entry name" value="MFS_trans_sf"/>
</dbReference>
<feature type="transmembrane region" description="Helical" evidence="6">
    <location>
        <begin position="42"/>
        <end position="58"/>
    </location>
</feature>